<dbReference type="Pfam" id="PF13625">
    <property type="entry name" value="Helicase_C_3"/>
    <property type="match status" value="1"/>
</dbReference>
<dbReference type="Proteomes" id="UP000275356">
    <property type="component" value="Unassembled WGS sequence"/>
</dbReference>
<protein>
    <submittedName>
        <fullName evidence="3">XPB/Ssl2-like helicase family protein</fullName>
    </submittedName>
</protein>
<evidence type="ECO:0000313" key="4">
    <source>
        <dbReference type="Proteomes" id="UP000275356"/>
    </source>
</evidence>
<keyword evidence="4" id="KW-1185">Reference proteome</keyword>
<keyword evidence="3" id="KW-0378">Hydrolase</keyword>
<dbReference type="InterPro" id="IPR032830">
    <property type="entry name" value="XPB/Ssl2_N"/>
</dbReference>
<evidence type="ECO:0000313" key="3">
    <source>
        <dbReference type="EMBL" id="ROR95948.1"/>
    </source>
</evidence>
<feature type="domain" description="Helicase XPB/Ssl2 N-terminal" evidence="2">
    <location>
        <begin position="393"/>
        <end position="509"/>
    </location>
</feature>
<dbReference type="OrthoDB" id="3415124at2"/>
<gene>
    <name evidence="3" type="ORF">EDD28_0517</name>
</gene>
<keyword evidence="3" id="KW-0347">Helicase</keyword>
<name>A0A3N2D8H7_9MICO</name>
<evidence type="ECO:0000256" key="1">
    <source>
        <dbReference type="SAM" id="MobiDB-lite"/>
    </source>
</evidence>
<feature type="region of interest" description="Disordered" evidence="1">
    <location>
        <begin position="227"/>
        <end position="255"/>
    </location>
</feature>
<dbReference type="EMBL" id="RKHQ01000001">
    <property type="protein sequence ID" value="ROR95948.1"/>
    <property type="molecule type" value="Genomic_DNA"/>
</dbReference>
<proteinExistence type="predicted"/>
<accession>A0A3N2D8H7</accession>
<sequence>MVPPQRVPQLATWSDAQLADLLRLRPDLAAPLPGSLATLAERASTSRSLTLALHALDTPRLALLASLADGATGASDAATSPASIADLAARGLVVPDEDAPAGWSPARGLPETLATLRAQDGTLLDPAQATPPLADAPALAESVVDAEAARAATTLLRRLTALADLWTQQPGVTVRTGGVAVREVRRVARALDLDEADVVRLVELAGIGGEVGLREHGDDRAWAPLAPSEVGASREGATGVDRLAGTRRPDEDADDDADDLRWARVVLAWWWSDRAPALAGTVAPDGSRRAPLGDGLDRAWARRLRRRVLEALAAWPAGAAPDAEAVRAHLAWHSPLLPPPLGTVRAVLAEAAMLGLTGAGSLAPTGRALLADPDGPELATALRGLLPASVDRVLLQGDLTAVVPGRPAPAVARLLRLATEIESTGDAVTARFTPASLERAVASGVTARELLADLADLSLTPVPQALEYAVRDAERRQGGLRAGPASSYLRAEDPVALLGLVEADELGLLLLAPTVAVSTLPAAHLATLLGGMGRPVVVEGPGGQVLDLHRPPPARQPRWLAPGRGAGTAVGQRDTTALVAALRESEELIAARGDAADVAGALRAAVAGRQEVEIEIVASDGARSRRLVRPLRLSGGSLVARDLTREADVTVALHRVASVDQR</sequence>
<dbReference type="AlphaFoldDB" id="A0A3N2D8H7"/>
<keyword evidence="3" id="KW-0547">Nucleotide-binding</keyword>
<dbReference type="RefSeq" id="WP_123738190.1">
    <property type="nucleotide sequence ID" value="NZ_RKHQ01000001.1"/>
</dbReference>
<reference evidence="3 4" key="1">
    <citation type="submission" date="2018-11" db="EMBL/GenBank/DDBJ databases">
        <title>Sequencing the genomes of 1000 actinobacteria strains.</title>
        <authorList>
            <person name="Klenk H.-P."/>
        </authorList>
    </citation>
    <scope>NUCLEOTIDE SEQUENCE [LARGE SCALE GENOMIC DNA]</scope>
    <source>
        <strain evidence="3 4">DSM 13521</strain>
    </source>
</reference>
<comment type="caution">
    <text evidence="3">The sequence shown here is derived from an EMBL/GenBank/DDBJ whole genome shotgun (WGS) entry which is preliminary data.</text>
</comment>
<evidence type="ECO:0000259" key="2">
    <source>
        <dbReference type="Pfam" id="PF13625"/>
    </source>
</evidence>
<dbReference type="GO" id="GO:0004386">
    <property type="term" value="F:helicase activity"/>
    <property type="evidence" value="ECO:0007669"/>
    <property type="project" value="UniProtKB-KW"/>
</dbReference>
<keyword evidence="3" id="KW-0067">ATP-binding</keyword>
<organism evidence="3 4">
    <name type="scientific">Salana multivorans</name>
    <dbReference type="NCBI Taxonomy" id="120377"/>
    <lineage>
        <taxon>Bacteria</taxon>
        <taxon>Bacillati</taxon>
        <taxon>Actinomycetota</taxon>
        <taxon>Actinomycetes</taxon>
        <taxon>Micrococcales</taxon>
        <taxon>Beutenbergiaceae</taxon>
        <taxon>Salana</taxon>
    </lineage>
</organism>